<dbReference type="EMBL" id="SPHZ02000006">
    <property type="protein sequence ID" value="KAF0915703.1"/>
    <property type="molecule type" value="Genomic_DNA"/>
</dbReference>
<evidence type="ECO:0000313" key="2">
    <source>
        <dbReference type="EMBL" id="KAF0915703.1"/>
    </source>
</evidence>
<evidence type="ECO:0000313" key="4">
    <source>
        <dbReference type="Proteomes" id="UP000479710"/>
    </source>
</evidence>
<keyword evidence="4" id="KW-1185">Reference proteome</keyword>
<name>A0A6G1DVK7_9ORYZ</name>
<gene>
    <name evidence="2" type="ORF">E2562_038131</name>
    <name evidence="3" type="ORF">E2562_038925</name>
</gene>
<evidence type="ECO:0000256" key="1">
    <source>
        <dbReference type="SAM" id="MobiDB-lite"/>
    </source>
</evidence>
<comment type="caution">
    <text evidence="2">The sequence shown here is derived from an EMBL/GenBank/DDBJ whole genome shotgun (WGS) entry which is preliminary data.</text>
</comment>
<dbReference type="AlphaFoldDB" id="A0A6G1DVK7"/>
<protein>
    <submittedName>
        <fullName evidence="2">Uncharacterized protein</fullName>
    </submittedName>
</protein>
<evidence type="ECO:0000313" key="3">
    <source>
        <dbReference type="EMBL" id="KAF0915799.1"/>
    </source>
</evidence>
<accession>A0A6G1DVK7</accession>
<organism evidence="2 4">
    <name type="scientific">Oryza meyeriana var. granulata</name>
    <dbReference type="NCBI Taxonomy" id="110450"/>
    <lineage>
        <taxon>Eukaryota</taxon>
        <taxon>Viridiplantae</taxon>
        <taxon>Streptophyta</taxon>
        <taxon>Embryophyta</taxon>
        <taxon>Tracheophyta</taxon>
        <taxon>Spermatophyta</taxon>
        <taxon>Magnoliopsida</taxon>
        <taxon>Liliopsida</taxon>
        <taxon>Poales</taxon>
        <taxon>Poaceae</taxon>
        <taxon>BOP clade</taxon>
        <taxon>Oryzoideae</taxon>
        <taxon>Oryzeae</taxon>
        <taxon>Oryzinae</taxon>
        <taxon>Oryza</taxon>
        <taxon>Oryza meyeriana</taxon>
    </lineage>
</organism>
<dbReference type="Proteomes" id="UP000479710">
    <property type="component" value="Unassembled WGS sequence"/>
</dbReference>
<proteinExistence type="predicted"/>
<feature type="region of interest" description="Disordered" evidence="1">
    <location>
        <begin position="46"/>
        <end position="69"/>
    </location>
</feature>
<reference evidence="2 4" key="1">
    <citation type="submission" date="2019-11" db="EMBL/GenBank/DDBJ databases">
        <title>Whole genome sequence of Oryza granulata.</title>
        <authorList>
            <person name="Li W."/>
        </authorList>
    </citation>
    <scope>NUCLEOTIDE SEQUENCE [LARGE SCALE GENOMIC DNA]</scope>
    <source>
        <strain evidence="4">cv. Menghai</strain>
        <tissue evidence="2">Leaf</tissue>
    </source>
</reference>
<sequence length="69" mass="8113">MIDASRLQRSNLGLLRPLPCETTRRTNRRLTRGYDAHHLQLNLQLRTTPAAPPQWIKAGPTRTKQWRRQ</sequence>
<dbReference type="EMBL" id="SPHZ02000006">
    <property type="protein sequence ID" value="KAF0915799.1"/>
    <property type="molecule type" value="Genomic_DNA"/>
</dbReference>